<dbReference type="Proteomes" id="UP000037122">
    <property type="component" value="Unassembled WGS sequence"/>
</dbReference>
<organism evidence="1 2">
    <name type="scientific">Candidozyma auris</name>
    <name type="common">Yeast</name>
    <name type="synonym">Candida auris</name>
    <dbReference type="NCBI Taxonomy" id="498019"/>
    <lineage>
        <taxon>Eukaryota</taxon>
        <taxon>Fungi</taxon>
        <taxon>Dikarya</taxon>
        <taxon>Ascomycota</taxon>
        <taxon>Saccharomycotina</taxon>
        <taxon>Pichiomycetes</taxon>
        <taxon>Metschnikowiaceae</taxon>
        <taxon>Candidozyma</taxon>
    </lineage>
</organism>
<sequence>MSKLDRVKHLTLEDVPKAARTLQESFAKDSLARLLTCHVKDPKQKYELDILLYEAYLRQHIAKGICLGIGELEENFETVAIWSIPSSIDDGIESFHTLMAAGYGKLWEKAGPEGQQKIFEGMLPLLHDTSAKILATDKRFKNKGVYTLVYLGSVASARGKGNVRTIFEYMFKNYIDTPNSNNIAYLESSSPDNIPIYNKFGFHFYKDITLGDKDKLDAVEGDDYAVMNVMIRGSFGQDWTGSATPDSLHKL</sequence>
<dbReference type="PANTHER" id="PTHR42791:SF1">
    <property type="entry name" value="N-ACETYLTRANSFERASE DOMAIN-CONTAINING PROTEIN"/>
    <property type="match status" value="1"/>
</dbReference>
<comment type="caution">
    <text evidence="1">The sequence shown here is derived from an EMBL/GenBank/DDBJ whole genome shotgun (WGS) entry which is preliminary data.</text>
</comment>
<dbReference type="InterPro" id="IPR052523">
    <property type="entry name" value="Trichothecene_AcTrans"/>
</dbReference>
<dbReference type="Gene3D" id="3.40.630.30">
    <property type="match status" value="1"/>
</dbReference>
<accession>A0A0L0P7L4</accession>
<proteinExistence type="predicted"/>
<evidence type="ECO:0000313" key="2">
    <source>
        <dbReference type="Proteomes" id="UP000037122"/>
    </source>
</evidence>
<dbReference type="VEuPathDB" id="FungiDB:CJI97_001537"/>
<dbReference type="VEuPathDB" id="FungiDB:B9J08_001069"/>
<dbReference type="VEuPathDB" id="FungiDB:QG37_00568"/>
<dbReference type="EMBL" id="LGST01000004">
    <property type="protein sequence ID" value="KNE02314.1"/>
    <property type="molecule type" value="Genomic_DNA"/>
</dbReference>
<dbReference type="VEuPathDB" id="FungiDB:CJJ07_005412"/>
<dbReference type="VEuPathDB" id="FungiDB:CJJ09_003328"/>
<dbReference type="VEuPathDB" id="FungiDB:CJI96_0002918"/>
<gene>
    <name evidence="1" type="ORF">QG37_00568</name>
</gene>
<dbReference type="AlphaFoldDB" id="A0A0L0P7L4"/>
<name>A0A0L0P7L4_CANAR</name>
<dbReference type="SUPFAM" id="SSF55729">
    <property type="entry name" value="Acyl-CoA N-acyltransferases (Nat)"/>
    <property type="match status" value="1"/>
</dbReference>
<protein>
    <recommendedName>
        <fullName evidence="3">N-acetyltransferase domain-containing protein</fullName>
    </recommendedName>
</protein>
<reference evidence="2" key="1">
    <citation type="journal article" date="2015" name="BMC Genomics">
        <title>Draft genome of a commonly misdiagnosed multidrug resistant pathogen Candida auris.</title>
        <authorList>
            <person name="Chatterjee S."/>
            <person name="Alampalli S.V."/>
            <person name="Nageshan R.K."/>
            <person name="Chettiar S.T."/>
            <person name="Joshi S."/>
            <person name="Tatu U.S."/>
        </authorList>
    </citation>
    <scope>NUCLEOTIDE SEQUENCE [LARGE SCALE GENOMIC DNA]</scope>
    <source>
        <strain evidence="2">6684</strain>
    </source>
</reference>
<evidence type="ECO:0008006" key="3">
    <source>
        <dbReference type="Google" id="ProtNLM"/>
    </source>
</evidence>
<dbReference type="InterPro" id="IPR016181">
    <property type="entry name" value="Acyl_CoA_acyltransferase"/>
</dbReference>
<evidence type="ECO:0000313" key="1">
    <source>
        <dbReference type="EMBL" id="KNE02314.1"/>
    </source>
</evidence>
<dbReference type="PANTHER" id="PTHR42791">
    <property type="entry name" value="GNAT FAMILY ACETYLTRANSFERASE"/>
    <property type="match status" value="1"/>
</dbReference>